<dbReference type="EMBL" id="MU117962">
    <property type="protein sequence ID" value="KAF9654046.1"/>
    <property type="molecule type" value="Genomic_DNA"/>
</dbReference>
<sequence length="203" mass="23345">MPQRSTMDVDVMLEDVTLSKEATICGHVKVRNLAFQKSVAVRFTFDFWQTTSEVSAKYEQTLAHGTFDRFSFVVRLHDILSKIEDKTLFMAIRYAVNGQELWDNNLGQNYKITFSLPITFRAPGTIAQTQYASDEEAVANLTQKLERVQSTEALKETQRFHRRQRSGSMDEDFFFKSSASLSSRYTWGASLKKPWKPTDHPTP</sequence>
<proteinExistence type="predicted"/>
<evidence type="ECO:0000313" key="2">
    <source>
        <dbReference type="Proteomes" id="UP000886501"/>
    </source>
</evidence>
<dbReference type="Proteomes" id="UP000886501">
    <property type="component" value="Unassembled WGS sequence"/>
</dbReference>
<keyword evidence="2" id="KW-1185">Reference proteome</keyword>
<evidence type="ECO:0000313" key="1">
    <source>
        <dbReference type="EMBL" id="KAF9654046.1"/>
    </source>
</evidence>
<comment type="caution">
    <text evidence="1">The sequence shown here is derived from an EMBL/GenBank/DDBJ whole genome shotgun (WGS) entry which is preliminary data.</text>
</comment>
<accession>A0ACB6ZY54</accession>
<reference evidence="1" key="2">
    <citation type="journal article" date="2020" name="Nat. Commun.">
        <title>Large-scale genome sequencing of mycorrhizal fungi provides insights into the early evolution of symbiotic traits.</title>
        <authorList>
            <person name="Miyauchi S."/>
            <person name="Kiss E."/>
            <person name="Kuo A."/>
            <person name="Drula E."/>
            <person name="Kohler A."/>
            <person name="Sanchez-Garcia M."/>
            <person name="Morin E."/>
            <person name="Andreopoulos B."/>
            <person name="Barry K.W."/>
            <person name="Bonito G."/>
            <person name="Buee M."/>
            <person name="Carver A."/>
            <person name="Chen C."/>
            <person name="Cichocki N."/>
            <person name="Clum A."/>
            <person name="Culley D."/>
            <person name="Crous P.W."/>
            <person name="Fauchery L."/>
            <person name="Girlanda M."/>
            <person name="Hayes R.D."/>
            <person name="Keri Z."/>
            <person name="LaButti K."/>
            <person name="Lipzen A."/>
            <person name="Lombard V."/>
            <person name="Magnuson J."/>
            <person name="Maillard F."/>
            <person name="Murat C."/>
            <person name="Nolan M."/>
            <person name="Ohm R.A."/>
            <person name="Pangilinan J."/>
            <person name="Pereira M.F."/>
            <person name="Perotto S."/>
            <person name="Peter M."/>
            <person name="Pfister S."/>
            <person name="Riley R."/>
            <person name="Sitrit Y."/>
            <person name="Stielow J.B."/>
            <person name="Szollosi G."/>
            <person name="Zifcakova L."/>
            <person name="Stursova M."/>
            <person name="Spatafora J.W."/>
            <person name="Tedersoo L."/>
            <person name="Vaario L.M."/>
            <person name="Yamada A."/>
            <person name="Yan M."/>
            <person name="Wang P."/>
            <person name="Xu J."/>
            <person name="Bruns T."/>
            <person name="Baldrian P."/>
            <person name="Vilgalys R."/>
            <person name="Dunand C."/>
            <person name="Henrissat B."/>
            <person name="Grigoriev I.V."/>
            <person name="Hibbett D."/>
            <person name="Nagy L.G."/>
            <person name="Martin F.M."/>
        </authorList>
    </citation>
    <scope>NUCLEOTIDE SEQUENCE</scope>
    <source>
        <strain evidence="1">P2</strain>
    </source>
</reference>
<protein>
    <submittedName>
        <fullName evidence="1">Uncharacterized protein</fullName>
    </submittedName>
</protein>
<name>A0ACB6ZY54_THEGA</name>
<reference evidence="1" key="1">
    <citation type="submission" date="2019-10" db="EMBL/GenBank/DDBJ databases">
        <authorList>
            <consortium name="DOE Joint Genome Institute"/>
            <person name="Kuo A."/>
            <person name="Miyauchi S."/>
            <person name="Kiss E."/>
            <person name="Drula E."/>
            <person name="Kohler A."/>
            <person name="Sanchez-Garcia M."/>
            <person name="Andreopoulos B."/>
            <person name="Barry K.W."/>
            <person name="Bonito G."/>
            <person name="Buee M."/>
            <person name="Carver A."/>
            <person name="Chen C."/>
            <person name="Cichocki N."/>
            <person name="Clum A."/>
            <person name="Culley D."/>
            <person name="Crous P.W."/>
            <person name="Fauchery L."/>
            <person name="Girlanda M."/>
            <person name="Hayes R."/>
            <person name="Keri Z."/>
            <person name="Labutti K."/>
            <person name="Lipzen A."/>
            <person name="Lombard V."/>
            <person name="Magnuson J."/>
            <person name="Maillard F."/>
            <person name="Morin E."/>
            <person name="Murat C."/>
            <person name="Nolan M."/>
            <person name="Ohm R."/>
            <person name="Pangilinan J."/>
            <person name="Pereira M."/>
            <person name="Perotto S."/>
            <person name="Peter M."/>
            <person name="Riley R."/>
            <person name="Sitrit Y."/>
            <person name="Stielow B."/>
            <person name="Szollosi G."/>
            <person name="Zifcakova L."/>
            <person name="Stursova M."/>
            <person name="Spatafora J.W."/>
            <person name="Tedersoo L."/>
            <person name="Vaario L.-M."/>
            <person name="Yamada A."/>
            <person name="Yan M."/>
            <person name="Wang P."/>
            <person name="Xu J."/>
            <person name="Bruns T."/>
            <person name="Baldrian P."/>
            <person name="Vilgalys R."/>
            <person name="Henrissat B."/>
            <person name="Grigoriev I.V."/>
            <person name="Hibbett D."/>
            <person name="Nagy L.G."/>
            <person name="Martin F.M."/>
        </authorList>
    </citation>
    <scope>NUCLEOTIDE SEQUENCE</scope>
    <source>
        <strain evidence="1">P2</strain>
    </source>
</reference>
<feature type="non-terminal residue" evidence="1">
    <location>
        <position position="203"/>
    </location>
</feature>
<organism evidence="1 2">
    <name type="scientific">Thelephora ganbajun</name>
    <name type="common">Ganba fungus</name>
    <dbReference type="NCBI Taxonomy" id="370292"/>
    <lineage>
        <taxon>Eukaryota</taxon>
        <taxon>Fungi</taxon>
        <taxon>Dikarya</taxon>
        <taxon>Basidiomycota</taxon>
        <taxon>Agaricomycotina</taxon>
        <taxon>Agaricomycetes</taxon>
        <taxon>Thelephorales</taxon>
        <taxon>Thelephoraceae</taxon>
        <taxon>Thelephora</taxon>
    </lineage>
</organism>
<gene>
    <name evidence="1" type="ORF">BDM02DRAFT_3074481</name>
</gene>